<feature type="domain" description="LysM" evidence="3">
    <location>
        <begin position="185"/>
        <end position="241"/>
    </location>
</feature>
<feature type="region of interest" description="Disordered" evidence="1">
    <location>
        <begin position="319"/>
        <end position="413"/>
    </location>
</feature>
<feature type="compositionally biased region" description="Basic and acidic residues" evidence="1">
    <location>
        <begin position="335"/>
        <end position="356"/>
    </location>
</feature>
<dbReference type="OrthoDB" id="8444614at2"/>
<feature type="region of interest" description="Disordered" evidence="1">
    <location>
        <begin position="160"/>
        <end position="184"/>
    </location>
</feature>
<feature type="transmembrane region" description="Helical" evidence="2">
    <location>
        <begin position="20"/>
        <end position="45"/>
    </location>
</feature>
<gene>
    <name evidence="4" type="ORF">N868_00500</name>
</gene>
<feature type="transmembrane region" description="Helical" evidence="2">
    <location>
        <begin position="71"/>
        <end position="96"/>
    </location>
</feature>
<organism evidence="4 5">
    <name type="scientific">Cellulomonas carbonis T26</name>
    <dbReference type="NCBI Taxonomy" id="947969"/>
    <lineage>
        <taxon>Bacteria</taxon>
        <taxon>Bacillati</taxon>
        <taxon>Actinomycetota</taxon>
        <taxon>Actinomycetes</taxon>
        <taxon>Micrococcales</taxon>
        <taxon>Cellulomonadaceae</taxon>
        <taxon>Cellulomonas</taxon>
    </lineage>
</organism>
<reference evidence="4 5" key="1">
    <citation type="submission" date="2013-08" db="EMBL/GenBank/DDBJ databases">
        <title>Genome sequencing of Cellulomonas carbonis T26.</title>
        <authorList>
            <person name="Chen F."/>
            <person name="Li Y."/>
            <person name="Wang G."/>
        </authorList>
    </citation>
    <scope>NUCLEOTIDE SEQUENCE [LARGE SCALE GENOMIC DNA]</scope>
    <source>
        <strain evidence="4 5">T26</strain>
    </source>
</reference>
<dbReference type="InterPro" id="IPR005158">
    <property type="entry name" value="BTAD"/>
</dbReference>
<keyword evidence="2" id="KW-0812">Transmembrane</keyword>
<feature type="compositionally biased region" description="Low complexity" evidence="1">
    <location>
        <begin position="160"/>
        <end position="172"/>
    </location>
</feature>
<sequence length="1020" mass="107596">MIQRAETQARRPDARTAGDVLRGLLATAAIAAFVIGVPTALMVVAPVRVPTSLPTWSGLIDAVSRPDDGTLLLGVVTVIAWLAWLAFALPLVIEIVSSIRGVRTPHLPSLGHAQRLAAGLVATAGLLMTTPVATASAWAPSHQNAAPVAPQLLPAVTAAPAPSPTAPVTDSAVAPAAEDSQERLPSVTVLRGDTLWDLAERHLGSGHRYAEIRDLNLGRLQPDGRALTDAHWIYPGWRLLLPADAVGVQSSSESTADATAPYRVDAGDTLWEIAAEELGDPLRYAEIVDLNVGCPQPDGEALRDPDLIRPGWVLELPATPAPIEVTGPSTVPSTDDARDDGPELRDDGSKSVDDGPLKGAVPHEPGDDAVGAVDEGAETTDDAAPGRHLAVPPVEQADVDDGDDDRTTGSGDQGDVEAQELVLGLTALAATGIVGELARRRRMQQRVRRVGRRIPLPVPGSSADDAERTMRAAVPPITIPRLKASFLDLATRCYEAERDLPRVGAVTVTPSAVVLHLTEDDDGPVKPYTASDARTWMAPHEALPDTTATEDSDRPEPFPALVTLGHTSEGTVLVNLEAAGTLTIAGDEEAATEILRALVAELATSDLTGRIGLVASPEFEPLAQACDPARLQIAPVEAIALTVDRRLHEVRRATADAGVDDTLQARSDRIVGDVWLPVVFVTTAGDAAVAEPWSGSAVVAVGSPRVGDWTLTADGTDARLRPLEIGLAPQRLTLENFDRLVELLTVAAPRTDGETLARREPVEVEIVEALAALPAAGVNEETSDDDSGGTGGARSAVRIGVLGPITIDGLPGGAGVLSRRSTELLVYLALRGRATGPELDEALWYGARVDKQTRNSLVYRTRQRVGAEVLPVVGADGIYRLGDSVTSDWAAFQRHARRGLSAGVDRVDNLRAAMDLVRDRPLLGVRDSDYTWAEHDIQHMISAVADVAHVLSRLLLEGGDARAALEVATKGLAVDQSSELLLSDALEAAILTDDATAIDRLRARLADDIDVPLVEYTGRS</sequence>
<dbReference type="Gene3D" id="3.10.350.10">
    <property type="entry name" value="LysM domain"/>
    <property type="match status" value="2"/>
</dbReference>
<keyword evidence="5" id="KW-1185">Reference proteome</keyword>
<comment type="caution">
    <text evidence="4">The sequence shown here is derived from an EMBL/GenBank/DDBJ whole genome shotgun (WGS) entry which is preliminary data.</text>
</comment>
<dbReference type="Pfam" id="PF01476">
    <property type="entry name" value="LysM"/>
    <property type="match status" value="2"/>
</dbReference>
<evidence type="ECO:0000313" key="5">
    <source>
        <dbReference type="Proteomes" id="UP000029839"/>
    </source>
</evidence>
<dbReference type="InterPro" id="IPR036779">
    <property type="entry name" value="LysM_dom_sf"/>
</dbReference>
<dbReference type="PROSITE" id="PS51782">
    <property type="entry name" value="LYSM"/>
    <property type="match status" value="2"/>
</dbReference>
<evidence type="ECO:0000256" key="1">
    <source>
        <dbReference type="SAM" id="MobiDB-lite"/>
    </source>
</evidence>
<dbReference type="Proteomes" id="UP000029839">
    <property type="component" value="Unassembled WGS sequence"/>
</dbReference>
<dbReference type="RefSeq" id="WP_043602006.1">
    <property type="nucleotide sequence ID" value="NZ_AXCY01000001.1"/>
</dbReference>
<dbReference type="CDD" id="cd00118">
    <property type="entry name" value="LysM"/>
    <property type="match status" value="2"/>
</dbReference>
<feature type="transmembrane region" description="Helical" evidence="2">
    <location>
        <begin position="116"/>
        <end position="139"/>
    </location>
</feature>
<evidence type="ECO:0000259" key="3">
    <source>
        <dbReference type="PROSITE" id="PS51782"/>
    </source>
</evidence>
<dbReference type="InterPro" id="IPR018392">
    <property type="entry name" value="LysM"/>
</dbReference>
<feature type="domain" description="LysM" evidence="3">
    <location>
        <begin position="260"/>
        <end position="316"/>
    </location>
</feature>
<dbReference type="PANTHER" id="PTHR34700:SF4">
    <property type="entry name" value="PHAGE-LIKE ELEMENT PBSX PROTEIN XKDP"/>
    <property type="match status" value="1"/>
</dbReference>
<protein>
    <recommendedName>
        <fullName evidence="3">LysM domain-containing protein</fullName>
    </recommendedName>
</protein>
<keyword evidence="2" id="KW-0472">Membrane</keyword>
<keyword evidence="2" id="KW-1133">Transmembrane helix</keyword>
<name>A0A0A0BXY4_9CELL</name>
<dbReference type="PANTHER" id="PTHR34700">
    <property type="entry name" value="POTASSIUM BINDING PROTEIN KBP"/>
    <property type="match status" value="1"/>
</dbReference>
<reference evidence="4 5" key="2">
    <citation type="journal article" date="2015" name="Stand. Genomic Sci.">
        <title>Draft genome sequence of Cellulomonas carbonis T26(T) and comparative analysis of six Cellulomonas genomes.</title>
        <authorList>
            <person name="Zhuang W."/>
            <person name="Zhang S."/>
            <person name="Xia X."/>
            <person name="Wang G."/>
        </authorList>
    </citation>
    <scope>NUCLEOTIDE SEQUENCE [LARGE SCALE GENOMIC DNA]</scope>
    <source>
        <strain evidence="4 5">T26</strain>
    </source>
</reference>
<accession>A0A0A0BXY4</accession>
<dbReference type="InterPro" id="IPR052196">
    <property type="entry name" value="Bact_Kbp"/>
</dbReference>
<dbReference type="SMART" id="SM01043">
    <property type="entry name" value="BTAD"/>
    <property type="match status" value="1"/>
</dbReference>
<dbReference type="SMART" id="SM00257">
    <property type="entry name" value="LysM"/>
    <property type="match status" value="2"/>
</dbReference>
<evidence type="ECO:0000256" key="2">
    <source>
        <dbReference type="SAM" id="Phobius"/>
    </source>
</evidence>
<evidence type="ECO:0000313" key="4">
    <source>
        <dbReference type="EMBL" id="KGM12820.1"/>
    </source>
</evidence>
<proteinExistence type="predicted"/>
<dbReference type="EMBL" id="AXCY01000001">
    <property type="protein sequence ID" value="KGM12820.1"/>
    <property type="molecule type" value="Genomic_DNA"/>
</dbReference>
<dbReference type="AlphaFoldDB" id="A0A0A0BXY4"/>